<dbReference type="Gene3D" id="3.40.50.12370">
    <property type="match status" value="1"/>
</dbReference>
<dbReference type="PANTHER" id="PTHR46268">
    <property type="entry name" value="STRESS RESPONSE PROTEIN NHAX"/>
    <property type="match status" value="1"/>
</dbReference>
<dbReference type="RefSeq" id="WP_074652138.1">
    <property type="nucleotide sequence ID" value="NZ_FNSD01000001.1"/>
</dbReference>
<evidence type="ECO:0000259" key="2">
    <source>
        <dbReference type="Pfam" id="PF00582"/>
    </source>
</evidence>
<dbReference type="PANTHER" id="PTHR46268:SF6">
    <property type="entry name" value="UNIVERSAL STRESS PROTEIN UP12"/>
    <property type="match status" value="1"/>
</dbReference>
<protein>
    <submittedName>
        <fullName evidence="3">Nucleotide-binding universal stress protein, UspA family</fullName>
    </submittedName>
</protein>
<evidence type="ECO:0000313" key="4">
    <source>
        <dbReference type="Proteomes" id="UP000182409"/>
    </source>
</evidence>
<dbReference type="EMBL" id="FNSD01000001">
    <property type="protein sequence ID" value="SEB42345.1"/>
    <property type="molecule type" value="Genomic_DNA"/>
</dbReference>
<dbReference type="PRINTS" id="PR01438">
    <property type="entry name" value="UNVRSLSTRESS"/>
</dbReference>
<organism evidence="3 4">
    <name type="scientific">Terriglobus roseus</name>
    <dbReference type="NCBI Taxonomy" id="392734"/>
    <lineage>
        <taxon>Bacteria</taxon>
        <taxon>Pseudomonadati</taxon>
        <taxon>Acidobacteriota</taxon>
        <taxon>Terriglobia</taxon>
        <taxon>Terriglobales</taxon>
        <taxon>Acidobacteriaceae</taxon>
        <taxon>Terriglobus</taxon>
    </lineage>
</organism>
<accession>A0A1H4J8F3</accession>
<reference evidence="3 4" key="1">
    <citation type="submission" date="2016-10" db="EMBL/GenBank/DDBJ databases">
        <authorList>
            <person name="de Groot N.N."/>
        </authorList>
    </citation>
    <scope>NUCLEOTIDE SEQUENCE [LARGE SCALE GENOMIC DNA]</scope>
    <source>
        <strain evidence="3 4">AB35.6</strain>
    </source>
</reference>
<comment type="similarity">
    <text evidence="1">Belongs to the universal stress protein A family.</text>
</comment>
<sequence>MGSVSKLPAVRSSEPSVAVDLAAPALQLKRVTVCTDFSEVSAPAVDEAYRLCLRHHAALSILFVLEHDDLSEWPDAEKELALLGLQRRHELDLMAARLATPSVVVRPIFLDGNASTVLLQAIQGESPDLVVVGTHGRRGIDRLLLGSTAEAIVRSAECPVMTVGPGALRAHDHAAGPIVCATDFHDGAEESVAYAAFLSEQHQVPLHCIHVLPMSSIATKNHIVATIMETALVDLQMSSGKNAFQPSSRAVFGREVSRAVVEYAREVHASAIVLSVTRRTSLSSHLPLRRTSRMLILANCPVFTLSHEKHVSPLLRSTVM</sequence>
<feature type="domain" description="UspA" evidence="2">
    <location>
        <begin position="29"/>
        <end position="163"/>
    </location>
</feature>
<dbReference type="OrthoDB" id="112532at2"/>
<proteinExistence type="inferred from homology"/>
<evidence type="ECO:0000313" key="3">
    <source>
        <dbReference type="EMBL" id="SEB42345.1"/>
    </source>
</evidence>
<evidence type="ECO:0000256" key="1">
    <source>
        <dbReference type="ARBA" id="ARBA00008791"/>
    </source>
</evidence>
<dbReference type="Proteomes" id="UP000182409">
    <property type="component" value="Unassembled WGS sequence"/>
</dbReference>
<name>A0A1H4J8F3_9BACT</name>
<dbReference type="CDD" id="cd00293">
    <property type="entry name" value="USP-like"/>
    <property type="match status" value="2"/>
</dbReference>
<dbReference type="InterPro" id="IPR014729">
    <property type="entry name" value="Rossmann-like_a/b/a_fold"/>
</dbReference>
<dbReference type="InterPro" id="IPR006015">
    <property type="entry name" value="Universal_stress_UspA"/>
</dbReference>
<dbReference type="Gene3D" id="3.40.50.620">
    <property type="entry name" value="HUPs"/>
    <property type="match status" value="1"/>
</dbReference>
<gene>
    <name evidence="3" type="ORF">SAMN05443244_0429</name>
</gene>
<dbReference type="Pfam" id="PF00582">
    <property type="entry name" value="Usp"/>
    <property type="match status" value="2"/>
</dbReference>
<feature type="domain" description="UspA" evidence="2">
    <location>
        <begin position="177"/>
        <end position="303"/>
    </location>
</feature>
<dbReference type="SUPFAM" id="SSF52402">
    <property type="entry name" value="Adenine nucleotide alpha hydrolases-like"/>
    <property type="match status" value="2"/>
</dbReference>
<dbReference type="InterPro" id="IPR006016">
    <property type="entry name" value="UspA"/>
</dbReference>
<dbReference type="AlphaFoldDB" id="A0A1H4J8F3"/>